<keyword evidence="6 12" id="KW-0560">Oxidoreductase</keyword>
<dbReference type="EC" id="1.17.99.9" evidence="12"/>
<comment type="subcellular location">
    <subcellularLocation>
        <location evidence="12">Cell membrane</location>
        <topology evidence="12">Multi-pass membrane protein</topology>
    </subcellularLocation>
    <subcellularLocation>
        <location evidence="2">Membrane</location>
        <topology evidence="2">Multi-pass membrane protein</topology>
    </subcellularLocation>
</comment>
<evidence type="ECO:0000256" key="2">
    <source>
        <dbReference type="ARBA" id="ARBA00004141"/>
    </source>
</evidence>
<feature type="transmembrane region" description="Helical" evidence="12">
    <location>
        <begin position="156"/>
        <end position="177"/>
    </location>
</feature>
<dbReference type="HAMAP" id="MF_01665">
    <property type="entry name" value="HemeA_synth_type2"/>
    <property type="match status" value="1"/>
</dbReference>
<comment type="cofactor">
    <cofactor evidence="1 12">
        <name>heme b</name>
        <dbReference type="ChEBI" id="CHEBI:60344"/>
    </cofactor>
</comment>
<keyword evidence="14" id="KW-1185">Reference proteome</keyword>
<dbReference type="PANTHER" id="PTHR23289">
    <property type="entry name" value="CYTOCHROME C OXIDASE ASSEMBLY PROTEIN COX15"/>
    <property type="match status" value="1"/>
</dbReference>
<dbReference type="Proteomes" id="UP001274321">
    <property type="component" value="Unassembled WGS sequence"/>
</dbReference>
<organism evidence="13 14">
    <name type="scientific">Terrihabitans rhizophilus</name>
    <dbReference type="NCBI Taxonomy" id="3092662"/>
    <lineage>
        <taxon>Bacteria</taxon>
        <taxon>Pseudomonadati</taxon>
        <taxon>Pseudomonadota</taxon>
        <taxon>Alphaproteobacteria</taxon>
        <taxon>Hyphomicrobiales</taxon>
        <taxon>Terrihabitans</taxon>
    </lineage>
</organism>
<sequence length="349" mass="38359">MAPADRYRPVRIWLMFVALMVCVMVLVGGATRLTESGLSITEWKPVTGALPPMSDQAWNDEFAKYQQIPQYQQINKGMSLGDFKKIYFWEWLHRLLGRVIGLVFIVPLAVFWWRGNLDRSLAPKLFLLFLLGGLQGAIGWWMVASGLTERTSVAPYRLAVHLTLAFFLFAAILWTALSLKPRNLPVRPAIKAAAWGLLVLSFVQVFLGAIVAGLDAGLSFTTWPLMDGMLIPSAASLSPLEPLWRNLFENPMTAQFVHRMTAYLLLAAAVANLVLTRGTPAFRPSAVLLLTIVIQAVIGVLTLIHVVPLGLALLHQFGALAVIAHAASNVQRFSTQAQVAVPSAVLQRA</sequence>
<keyword evidence="4 12" id="KW-0479">Metal-binding</keyword>
<feature type="transmembrane region" description="Helical" evidence="12">
    <location>
        <begin position="189"/>
        <end position="214"/>
    </location>
</feature>
<evidence type="ECO:0000313" key="14">
    <source>
        <dbReference type="Proteomes" id="UP001274321"/>
    </source>
</evidence>
<evidence type="ECO:0000256" key="11">
    <source>
        <dbReference type="ARBA" id="ARBA00048044"/>
    </source>
</evidence>
<keyword evidence="7 12" id="KW-0408">Iron</keyword>
<dbReference type="InterPro" id="IPR023754">
    <property type="entry name" value="HemeA_Synthase_type2"/>
</dbReference>
<comment type="similarity">
    <text evidence="12">Belongs to the COX15/CtaA family. Type 2 subfamily.</text>
</comment>
<feature type="binding site" description="axial binding residue" evidence="12">
    <location>
        <position position="315"/>
    </location>
    <ligand>
        <name>heme</name>
        <dbReference type="ChEBI" id="CHEBI:30413"/>
    </ligand>
    <ligandPart>
        <name>Fe</name>
        <dbReference type="ChEBI" id="CHEBI:18248"/>
    </ligandPart>
</feature>
<evidence type="ECO:0000256" key="10">
    <source>
        <dbReference type="ARBA" id="ARBA00044501"/>
    </source>
</evidence>
<reference evidence="13 14" key="1">
    <citation type="submission" date="2023-11" db="EMBL/GenBank/DDBJ databases">
        <authorList>
            <person name="Bao R."/>
        </authorList>
    </citation>
    <scope>NUCLEOTIDE SEQUENCE [LARGE SCALE GENOMIC DNA]</scope>
    <source>
        <strain evidence="13 14">PJ23</strain>
    </source>
</reference>
<evidence type="ECO:0000256" key="4">
    <source>
        <dbReference type="ARBA" id="ARBA00022723"/>
    </source>
</evidence>
<keyword evidence="12" id="KW-1003">Cell membrane</keyword>
<keyword evidence="5 12" id="KW-1133">Transmembrane helix</keyword>
<evidence type="ECO:0000256" key="6">
    <source>
        <dbReference type="ARBA" id="ARBA00023002"/>
    </source>
</evidence>
<evidence type="ECO:0000256" key="7">
    <source>
        <dbReference type="ARBA" id="ARBA00023004"/>
    </source>
</evidence>
<comment type="catalytic activity">
    <reaction evidence="11">
        <text>Fe(II)-heme o + 2 A + H2O = Fe(II)-heme a + 2 AH2</text>
        <dbReference type="Rhea" id="RHEA:63388"/>
        <dbReference type="ChEBI" id="CHEBI:13193"/>
        <dbReference type="ChEBI" id="CHEBI:15377"/>
        <dbReference type="ChEBI" id="CHEBI:17499"/>
        <dbReference type="ChEBI" id="CHEBI:60530"/>
        <dbReference type="ChEBI" id="CHEBI:61715"/>
        <dbReference type="EC" id="1.17.99.9"/>
    </reaction>
    <physiologicalReaction direction="left-to-right" evidence="11">
        <dbReference type="Rhea" id="RHEA:63389"/>
    </physiologicalReaction>
</comment>
<dbReference type="EMBL" id="JAXAFJ010000009">
    <property type="protein sequence ID" value="MDX6807085.1"/>
    <property type="molecule type" value="Genomic_DNA"/>
</dbReference>
<feature type="transmembrane region" description="Helical" evidence="12">
    <location>
        <begin position="125"/>
        <end position="144"/>
    </location>
</feature>
<dbReference type="RefSeq" id="WP_319845209.1">
    <property type="nucleotide sequence ID" value="NZ_JAXAFJ010000009.1"/>
</dbReference>
<feature type="transmembrane region" description="Helical" evidence="12">
    <location>
        <begin position="256"/>
        <end position="275"/>
    </location>
</feature>
<keyword evidence="9 12" id="KW-0472">Membrane</keyword>
<evidence type="ECO:0000256" key="3">
    <source>
        <dbReference type="ARBA" id="ARBA00022692"/>
    </source>
</evidence>
<dbReference type="PANTHER" id="PTHR23289:SF2">
    <property type="entry name" value="CYTOCHROME C OXIDASE ASSEMBLY PROTEIN COX15 HOMOLOG"/>
    <property type="match status" value="1"/>
</dbReference>
<feature type="transmembrane region" description="Helical" evidence="12">
    <location>
        <begin position="95"/>
        <end position="113"/>
    </location>
</feature>
<evidence type="ECO:0000256" key="8">
    <source>
        <dbReference type="ARBA" id="ARBA00023133"/>
    </source>
</evidence>
<feature type="transmembrane region" description="Helical" evidence="12">
    <location>
        <begin position="287"/>
        <end position="307"/>
    </location>
</feature>
<evidence type="ECO:0000256" key="1">
    <source>
        <dbReference type="ARBA" id="ARBA00001970"/>
    </source>
</evidence>
<evidence type="ECO:0000256" key="5">
    <source>
        <dbReference type="ARBA" id="ARBA00022989"/>
    </source>
</evidence>
<accession>A0ABU4RTT8</accession>
<proteinExistence type="inferred from homology"/>
<gene>
    <name evidence="12" type="primary">ctaA</name>
    <name evidence="13" type="ORF">SCD90_13515</name>
</gene>
<protein>
    <recommendedName>
        <fullName evidence="12">Heme A synthase</fullName>
        <shortName evidence="12">HAS</shortName>
        <ecNumber evidence="12">1.17.99.9</ecNumber>
    </recommendedName>
    <alternativeName>
        <fullName evidence="12">Cytochrome aa3-controlling protein</fullName>
    </alternativeName>
</protein>
<evidence type="ECO:0000256" key="9">
    <source>
        <dbReference type="ARBA" id="ARBA00023136"/>
    </source>
</evidence>
<comment type="subunit">
    <text evidence="12">Interacts with CtaB.</text>
</comment>
<feature type="binding site" description="axial binding residue" evidence="12">
    <location>
        <position position="258"/>
    </location>
    <ligand>
        <name>heme</name>
        <dbReference type="ChEBI" id="CHEBI:30413"/>
    </ligand>
    <ligandPart>
        <name>Fe</name>
        <dbReference type="ChEBI" id="CHEBI:18248"/>
    </ligandPart>
</feature>
<comment type="pathway">
    <text evidence="10 12">Porphyrin-containing compound metabolism; heme A biosynthesis; heme A from heme O: step 1/1.</text>
</comment>
<evidence type="ECO:0000313" key="13">
    <source>
        <dbReference type="EMBL" id="MDX6807085.1"/>
    </source>
</evidence>
<keyword evidence="3 12" id="KW-0812">Transmembrane</keyword>
<dbReference type="InterPro" id="IPR003780">
    <property type="entry name" value="COX15/CtaA_fam"/>
</dbReference>
<evidence type="ECO:0000256" key="12">
    <source>
        <dbReference type="HAMAP-Rule" id="MF_01665"/>
    </source>
</evidence>
<comment type="function">
    <text evidence="12">Catalyzes the conversion of heme O to heme A by two successive hydroxylations of the methyl group at C8. The first hydroxylation forms heme I, the second hydroxylation results in an unstable dihydroxymethyl group, which spontaneously dehydrates, resulting in the formyl group of heme A.</text>
</comment>
<dbReference type="Pfam" id="PF02628">
    <property type="entry name" value="COX15-CtaA"/>
    <property type="match status" value="1"/>
</dbReference>
<comment type="caution">
    <text evidence="12">Lacks conserved residue(s) required for the propagation of feature annotation.</text>
</comment>
<name>A0ABU4RTT8_9HYPH</name>
<feature type="transmembrane region" description="Helical" evidence="12">
    <location>
        <begin position="12"/>
        <end position="31"/>
    </location>
</feature>
<keyword evidence="8 12" id="KW-0350">Heme biosynthesis</keyword>
<comment type="caution">
    <text evidence="13">The sequence shown here is derived from an EMBL/GenBank/DDBJ whole genome shotgun (WGS) entry which is preliminary data.</text>
</comment>